<accession>X1JC44</accession>
<dbReference type="AlphaFoldDB" id="X1JC44"/>
<gene>
    <name evidence="1" type="ORF">S03H2_60863</name>
</gene>
<reference evidence="1" key="1">
    <citation type="journal article" date="2014" name="Front. Microbiol.">
        <title>High frequency of phylogenetically diverse reductive dehalogenase-homologous genes in deep subseafloor sedimentary metagenomes.</title>
        <authorList>
            <person name="Kawai M."/>
            <person name="Futagami T."/>
            <person name="Toyoda A."/>
            <person name="Takaki Y."/>
            <person name="Nishi S."/>
            <person name="Hori S."/>
            <person name="Arai W."/>
            <person name="Tsubouchi T."/>
            <person name="Morono Y."/>
            <person name="Uchiyama I."/>
            <person name="Ito T."/>
            <person name="Fujiyama A."/>
            <person name="Inagaki F."/>
            <person name="Takami H."/>
        </authorList>
    </citation>
    <scope>NUCLEOTIDE SEQUENCE</scope>
    <source>
        <strain evidence="1">Expedition CK06-06</strain>
    </source>
</reference>
<comment type="caution">
    <text evidence="1">The sequence shown here is derived from an EMBL/GenBank/DDBJ whole genome shotgun (WGS) entry which is preliminary data.</text>
</comment>
<evidence type="ECO:0000313" key="1">
    <source>
        <dbReference type="EMBL" id="GAH79065.1"/>
    </source>
</evidence>
<organism evidence="1">
    <name type="scientific">marine sediment metagenome</name>
    <dbReference type="NCBI Taxonomy" id="412755"/>
    <lineage>
        <taxon>unclassified sequences</taxon>
        <taxon>metagenomes</taxon>
        <taxon>ecological metagenomes</taxon>
    </lineage>
</organism>
<feature type="non-terminal residue" evidence="1">
    <location>
        <position position="1"/>
    </location>
</feature>
<proteinExistence type="predicted"/>
<dbReference type="Gene3D" id="3.40.50.12500">
    <property type="match status" value="1"/>
</dbReference>
<dbReference type="InterPro" id="IPR053714">
    <property type="entry name" value="Iso_Racemase_Enz_sf"/>
</dbReference>
<protein>
    <submittedName>
        <fullName evidence="1">Uncharacterized protein</fullName>
    </submittedName>
</protein>
<name>X1JC44_9ZZZZ</name>
<dbReference type="EMBL" id="BARU01039252">
    <property type="protein sequence ID" value="GAH79065.1"/>
    <property type="molecule type" value="Genomic_DNA"/>
</dbReference>
<sequence length="78" mass="9014">GCTIEYGFHETMQKELNVPVIDAVIAPFKLAELLVETRDKFSWHPSRKWGSQSPPKDEIEAWALFKENKLIGNMLRVE</sequence>